<dbReference type="InParanoid" id="D8SXG4"/>
<evidence type="ECO:0000313" key="2">
    <source>
        <dbReference type="Proteomes" id="UP000001514"/>
    </source>
</evidence>
<name>D8SXG4_SELML</name>
<dbReference type="Proteomes" id="UP000001514">
    <property type="component" value="Unassembled WGS sequence"/>
</dbReference>
<organism evidence="2">
    <name type="scientific">Selaginella moellendorffii</name>
    <name type="common">Spikemoss</name>
    <dbReference type="NCBI Taxonomy" id="88036"/>
    <lineage>
        <taxon>Eukaryota</taxon>
        <taxon>Viridiplantae</taxon>
        <taxon>Streptophyta</taxon>
        <taxon>Embryophyta</taxon>
        <taxon>Tracheophyta</taxon>
        <taxon>Lycopodiopsida</taxon>
        <taxon>Selaginellales</taxon>
        <taxon>Selaginellaceae</taxon>
        <taxon>Selaginella</taxon>
    </lineage>
</organism>
<reference evidence="1 2" key="1">
    <citation type="journal article" date="2011" name="Science">
        <title>The Selaginella genome identifies genetic changes associated with the evolution of vascular plants.</title>
        <authorList>
            <person name="Banks J.A."/>
            <person name="Nishiyama T."/>
            <person name="Hasebe M."/>
            <person name="Bowman J.L."/>
            <person name="Gribskov M."/>
            <person name="dePamphilis C."/>
            <person name="Albert V.A."/>
            <person name="Aono N."/>
            <person name="Aoyama T."/>
            <person name="Ambrose B.A."/>
            <person name="Ashton N.W."/>
            <person name="Axtell M.J."/>
            <person name="Barker E."/>
            <person name="Barker M.S."/>
            <person name="Bennetzen J.L."/>
            <person name="Bonawitz N.D."/>
            <person name="Chapple C."/>
            <person name="Cheng C."/>
            <person name="Correa L.G."/>
            <person name="Dacre M."/>
            <person name="DeBarry J."/>
            <person name="Dreyer I."/>
            <person name="Elias M."/>
            <person name="Engstrom E.M."/>
            <person name="Estelle M."/>
            <person name="Feng L."/>
            <person name="Finet C."/>
            <person name="Floyd S.K."/>
            <person name="Frommer W.B."/>
            <person name="Fujita T."/>
            <person name="Gramzow L."/>
            <person name="Gutensohn M."/>
            <person name="Harholt J."/>
            <person name="Hattori M."/>
            <person name="Heyl A."/>
            <person name="Hirai T."/>
            <person name="Hiwatashi Y."/>
            <person name="Ishikawa M."/>
            <person name="Iwata M."/>
            <person name="Karol K.G."/>
            <person name="Koehler B."/>
            <person name="Kolukisaoglu U."/>
            <person name="Kubo M."/>
            <person name="Kurata T."/>
            <person name="Lalonde S."/>
            <person name="Li K."/>
            <person name="Li Y."/>
            <person name="Litt A."/>
            <person name="Lyons E."/>
            <person name="Manning G."/>
            <person name="Maruyama T."/>
            <person name="Michael T.P."/>
            <person name="Mikami K."/>
            <person name="Miyazaki S."/>
            <person name="Morinaga S."/>
            <person name="Murata T."/>
            <person name="Mueller-Roeber B."/>
            <person name="Nelson D.R."/>
            <person name="Obara M."/>
            <person name="Oguri Y."/>
            <person name="Olmstead R.G."/>
            <person name="Onodera N."/>
            <person name="Petersen B.L."/>
            <person name="Pils B."/>
            <person name="Prigge M."/>
            <person name="Rensing S.A."/>
            <person name="Riano-Pachon D.M."/>
            <person name="Roberts A.W."/>
            <person name="Sato Y."/>
            <person name="Scheller H.V."/>
            <person name="Schulz B."/>
            <person name="Schulz C."/>
            <person name="Shakirov E.V."/>
            <person name="Shibagaki N."/>
            <person name="Shinohara N."/>
            <person name="Shippen D.E."/>
            <person name="Soerensen I."/>
            <person name="Sotooka R."/>
            <person name="Sugimoto N."/>
            <person name="Sugita M."/>
            <person name="Sumikawa N."/>
            <person name="Tanurdzic M."/>
            <person name="Theissen G."/>
            <person name="Ulvskov P."/>
            <person name="Wakazuki S."/>
            <person name="Weng J.K."/>
            <person name="Willats W.W."/>
            <person name="Wipf D."/>
            <person name="Wolf P.G."/>
            <person name="Yang L."/>
            <person name="Zimmer A.D."/>
            <person name="Zhu Q."/>
            <person name="Mitros T."/>
            <person name="Hellsten U."/>
            <person name="Loque D."/>
            <person name="Otillar R."/>
            <person name="Salamov A."/>
            <person name="Schmutz J."/>
            <person name="Shapiro H."/>
            <person name="Lindquist E."/>
            <person name="Lucas S."/>
            <person name="Rokhsar D."/>
            <person name="Grigoriev I.V."/>
        </authorList>
    </citation>
    <scope>NUCLEOTIDE SEQUENCE [LARGE SCALE GENOMIC DNA]</scope>
</reference>
<dbReference type="KEGG" id="smo:SELMODRAFT_426777"/>
<proteinExistence type="predicted"/>
<dbReference type="Gramene" id="EFJ10883">
    <property type="protein sequence ID" value="EFJ10883"/>
    <property type="gene ID" value="SELMODRAFT_426777"/>
</dbReference>
<dbReference type="EMBL" id="GL377651">
    <property type="protein sequence ID" value="EFJ10883.1"/>
    <property type="molecule type" value="Genomic_DNA"/>
</dbReference>
<dbReference type="AlphaFoldDB" id="D8SXG4"/>
<dbReference type="HOGENOM" id="CLU_2241296_0_0_1"/>
<keyword evidence="2" id="KW-1185">Reference proteome</keyword>
<evidence type="ECO:0000313" key="1">
    <source>
        <dbReference type="EMBL" id="EFJ10883.1"/>
    </source>
</evidence>
<accession>D8SXG4</accession>
<gene>
    <name evidence="1" type="ORF">SELMODRAFT_426777</name>
</gene>
<protein>
    <submittedName>
        <fullName evidence="1">Uncharacterized protein</fullName>
    </submittedName>
</protein>
<sequence>MDTKETTRVTGPDEYGLIQAFTPVDWNGQKRILQALYVVEDGFLEAAAKVDEWTPAVIEEAVQRRMITDYGVANVAEDDLVEPIRIYDVRERMIKKGVLPAHLYQ</sequence>